<dbReference type="InterPro" id="IPR036179">
    <property type="entry name" value="Ig-like_dom_sf"/>
</dbReference>
<dbReference type="PROSITE" id="PS50835">
    <property type="entry name" value="IG_LIKE"/>
    <property type="match status" value="4"/>
</dbReference>
<dbReference type="AlphaFoldDB" id="A0AAJ7LWC1"/>
<evidence type="ECO:0000256" key="3">
    <source>
        <dbReference type="SAM" id="SignalP"/>
    </source>
</evidence>
<feature type="domain" description="Ig-like" evidence="4">
    <location>
        <begin position="227"/>
        <end position="321"/>
    </location>
</feature>
<dbReference type="InterPro" id="IPR007110">
    <property type="entry name" value="Ig-like_dom"/>
</dbReference>
<gene>
    <name evidence="6" type="primary">si:ch211-180a12.2</name>
</gene>
<evidence type="ECO:0000313" key="5">
    <source>
        <dbReference type="Proteomes" id="UP000694890"/>
    </source>
</evidence>
<dbReference type="InterPro" id="IPR003599">
    <property type="entry name" value="Ig_sub"/>
</dbReference>
<feature type="signal peptide" evidence="3">
    <location>
        <begin position="1"/>
        <end position="20"/>
    </location>
</feature>
<dbReference type="PANTHER" id="PTHR23411">
    <property type="entry name" value="TAPASIN"/>
    <property type="match status" value="1"/>
</dbReference>
<dbReference type="GeneID" id="108884460"/>
<feature type="region of interest" description="Disordered" evidence="2">
    <location>
        <begin position="809"/>
        <end position="899"/>
    </location>
</feature>
<evidence type="ECO:0000259" key="4">
    <source>
        <dbReference type="PROSITE" id="PS50835"/>
    </source>
</evidence>
<accession>A0AAJ7LWC1</accession>
<reference evidence="6" key="1">
    <citation type="submission" date="2025-08" db="UniProtKB">
        <authorList>
            <consortium name="RefSeq"/>
        </authorList>
    </citation>
    <scope>IDENTIFICATION</scope>
    <source>
        <tissue evidence="6">Brain</tissue>
    </source>
</reference>
<feature type="domain" description="Ig-like" evidence="4">
    <location>
        <begin position="128"/>
        <end position="222"/>
    </location>
</feature>
<evidence type="ECO:0000313" key="6">
    <source>
        <dbReference type="RefSeq" id="XP_018533869.1"/>
    </source>
</evidence>
<evidence type="ECO:0000256" key="2">
    <source>
        <dbReference type="SAM" id="MobiDB-lite"/>
    </source>
</evidence>
<dbReference type="Proteomes" id="UP000694890">
    <property type="component" value="Linkage group LG23"/>
</dbReference>
<keyword evidence="1" id="KW-0393">Immunoglobulin domain</keyword>
<dbReference type="KEGG" id="lcf:108884460"/>
<dbReference type="InterPro" id="IPR003597">
    <property type="entry name" value="Ig_C1-set"/>
</dbReference>
<feature type="domain" description="Ig-like" evidence="4">
    <location>
        <begin position="20"/>
        <end position="122"/>
    </location>
</feature>
<dbReference type="SMART" id="SM00407">
    <property type="entry name" value="IGc1"/>
    <property type="match status" value="3"/>
</dbReference>
<protein>
    <submittedName>
        <fullName evidence="6">Uncharacterized protein si:ch211-180a12.2 isoform X1</fullName>
    </submittedName>
</protein>
<dbReference type="SMART" id="SM00409">
    <property type="entry name" value="IG"/>
    <property type="match status" value="3"/>
</dbReference>
<dbReference type="InterPro" id="IPR050380">
    <property type="entry name" value="Immune_Resp_Modulators"/>
</dbReference>
<feature type="domain" description="Ig-like" evidence="4">
    <location>
        <begin position="630"/>
        <end position="732"/>
    </location>
</feature>
<feature type="compositionally biased region" description="Basic and acidic residues" evidence="2">
    <location>
        <begin position="848"/>
        <end position="882"/>
    </location>
</feature>
<dbReference type="Pfam" id="PF07686">
    <property type="entry name" value="V-set"/>
    <property type="match status" value="1"/>
</dbReference>
<dbReference type="Pfam" id="PF07654">
    <property type="entry name" value="C1-set"/>
    <property type="match status" value="3"/>
</dbReference>
<feature type="chain" id="PRO_5042506876" evidence="3">
    <location>
        <begin position="21"/>
        <end position="933"/>
    </location>
</feature>
<dbReference type="RefSeq" id="XP_018533869.1">
    <property type="nucleotide sequence ID" value="XM_018678353.2"/>
</dbReference>
<sequence length="933" mass="103311">MQCKVLIYVVLLGLIKHVSPSEIQASPNTNVTLPCHVTFPASVEGNKMDQSLLNVSWVSNGSKVASFGKATARTEEGFSWDTSSFVDGDFSLTILRASLDVQGVYECTVSYNSIMLRSSNVTFGVLAPPTLSIPQQWVVLETESQLECHADGFYPPPVFFSWTRDGQVIQPPYQVEGEQTPDGYYTAAGNLTFYPSREDQNVTFGCKVSHNGSYQELDFLLNITYLPSVRLSAVPTRSNNGPLTLYCDLESFYPEEVSVSWIQNGTTLPEPLAAEQNPDGTYRTRRYYTLSPEQRGQGGKVECAVSQPGVVHPVSSTAYLEKLDPQDEAPVLTKSAKASVAMMCISIVLVFLLCFGFSWRRRDEKQKSLNVSGIILPPRVIVGQKGRVTVSIEGRRVDRVQTAWFLNDTPISDTSFTGTSKANFNCLYNPLTTIHLPYGLTLTSPASEKGPLLSSRGEMGYYKLHTQGPLHSSGSGTQQLISALTFIPQISIHKAAVFKCQVSYIGKDKIVVERVSEKFTILSAPEVSEIQLAETPNDSDVISLTVRASHFHPDVITFRWFCQGGELSPVASQASSSPRPNSEGFFSAYSQCKLPRSELEKGVTKVWVSVHHIALKQPVTRETRGFIKRPCVSEIASSTSSLDQTLTLGCEITDFYPPNISVTWLKLREGEQDDREEEVIEGGEMWGPIQTHPRVYRATATLKRRATNQEKKEKRGGIICRVEHCSLQEPIERHWRNVDIVAPSIPPSISVCWSSEGVGVFSLLLKGGHPKVKLLWAAGGPTLSPVVSNETEEIGDDGQRELKSVCALERSTSLPSQTNKQLDRQKNGHAIKTKAAVTDPDAEGIEYIDEKVDGENNNIDRDEETKSEVDEDSDREREEDPGALHINRVNLSKGPRENERARLRVCVEITHPALKLPVYRTWTEPNEEISSST</sequence>
<dbReference type="SUPFAM" id="SSF48726">
    <property type="entry name" value="Immunoglobulin"/>
    <property type="match status" value="5"/>
</dbReference>
<proteinExistence type="predicted"/>
<feature type="compositionally biased region" description="Polar residues" evidence="2">
    <location>
        <begin position="810"/>
        <end position="820"/>
    </location>
</feature>
<dbReference type="Gene3D" id="2.60.40.10">
    <property type="entry name" value="Immunoglobulins"/>
    <property type="match status" value="5"/>
</dbReference>
<evidence type="ECO:0000256" key="1">
    <source>
        <dbReference type="ARBA" id="ARBA00023319"/>
    </source>
</evidence>
<keyword evidence="3" id="KW-0732">Signal</keyword>
<dbReference type="CDD" id="cd00098">
    <property type="entry name" value="IgC1"/>
    <property type="match status" value="2"/>
</dbReference>
<organism evidence="5 6">
    <name type="scientific">Lates calcarifer</name>
    <name type="common">Barramundi</name>
    <name type="synonym">Holocentrus calcarifer</name>
    <dbReference type="NCBI Taxonomy" id="8187"/>
    <lineage>
        <taxon>Eukaryota</taxon>
        <taxon>Metazoa</taxon>
        <taxon>Chordata</taxon>
        <taxon>Craniata</taxon>
        <taxon>Vertebrata</taxon>
        <taxon>Euteleostomi</taxon>
        <taxon>Actinopterygii</taxon>
        <taxon>Neopterygii</taxon>
        <taxon>Teleostei</taxon>
        <taxon>Neoteleostei</taxon>
        <taxon>Acanthomorphata</taxon>
        <taxon>Carangaria</taxon>
        <taxon>Carangaria incertae sedis</taxon>
        <taxon>Centropomidae</taxon>
        <taxon>Lates</taxon>
    </lineage>
</organism>
<name>A0AAJ7LWC1_LATCA</name>
<dbReference type="CDD" id="cd00096">
    <property type="entry name" value="Ig"/>
    <property type="match status" value="1"/>
</dbReference>
<dbReference type="InterPro" id="IPR013783">
    <property type="entry name" value="Ig-like_fold"/>
</dbReference>
<dbReference type="InterPro" id="IPR013106">
    <property type="entry name" value="Ig_V-set"/>
</dbReference>